<dbReference type="AlphaFoldDB" id="A0A0T7APB7"/>
<name>A0A0T7APB7_PREIN</name>
<dbReference type="InterPro" id="IPR041682">
    <property type="entry name" value="AAA_14"/>
</dbReference>
<dbReference type="EMBL" id="AP014598">
    <property type="protein sequence ID" value="BAU18919.1"/>
    <property type="molecule type" value="Genomic_DNA"/>
</dbReference>
<evidence type="ECO:0000313" key="3">
    <source>
        <dbReference type="EMBL" id="BAU18919.1"/>
    </source>
</evidence>
<dbReference type="SUPFAM" id="SSF52540">
    <property type="entry name" value="P-loop containing nucleoside triphosphate hydrolases"/>
    <property type="match status" value="1"/>
</dbReference>
<dbReference type="InterPro" id="IPR025420">
    <property type="entry name" value="DUF4143"/>
</dbReference>
<dbReference type="PANTHER" id="PTHR33295:SF18">
    <property type="entry name" value="AAA+ ATPASE DOMAIN-CONTAINING PROTEIN"/>
    <property type="match status" value="1"/>
</dbReference>
<dbReference type="PANTHER" id="PTHR33295">
    <property type="entry name" value="ATPASE"/>
    <property type="match status" value="1"/>
</dbReference>
<accession>A0A0T7APB7</accession>
<feature type="domain" description="DUF4143" evidence="2">
    <location>
        <begin position="199"/>
        <end position="356"/>
    </location>
</feature>
<evidence type="ECO:0000313" key="4">
    <source>
        <dbReference type="Proteomes" id="UP000217431"/>
    </source>
</evidence>
<organism evidence="3 4">
    <name type="scientific">Prevotella intermedia</name>
    <dbReference type="NCBI Taxonomy" id="28131"/>
    <lineage>
        <taxon>Bacteria</taxon>
        <taxon>Pseudomonadati</taxon>
        <taxon>Bacteroidota</taxon>
        <taxon>Bacteroidia</taxon>
        <taxon>Bacteroidales</taxon>
        <taxon>Prevotellaceae</taxon>
        <taxon>Prevotella</taxon>
    </lineage>
</organism>
<evidence type="ECO:0000259" key="2">
    <source>
        <dbReference type="Pfam" id="PF13635"/>
    </source>
</evidence>
<dbReference type="Pfam" id="PF13635">
    <property type="entry name" value="DUF4143"/>
    <property type="match status" value="1"/>
</dbReference>
<protein>
    <submittedName>
        <fullName evidence="3">ATPase</fullName>
    </submittedName>
</protein>
<reference evidence="3 4" key="1">
    <citation type="journal article" date="2016" name="DNA Res.">
        <title>The complete genome sequencing of Prevotella intermedia strain OMA14 and a subsequent fine-scale, intra-species genomic comparison reveal an unusual amplification of conjugative and mobile transposons and identify a novel Prevotella-lineage-specific repeat.</title>
        <authorList>
            <person name="Naito M."/>
            <person name="Ogura Y."/>
            <person name="Itoh T."/>
            <person name="Shoji M."/>
            <person name="Okamoto M."/>
            <person name="Hayashi T."/>
            <person name="Nakayama K."/>
        </authorList>
    </citation>
    <scope>NUCLEOTIDE SEQUENCE [LARGE SCALE GENOMIC DNA]</scope>
    <source>
        <strain evidence="3 4">OMA14</strain>
    </source>
</reference>
<sequence>MEIKRDIHLKRLVASRHNGLIKVITGIRRSGKSYLLRVLFRNFLIGEGIKENHIIEVDLEDRRNRKYRNPDALLDYIDSLIVDSDMYYILLDEIQLVSEFEDVLNSYLSVRNADIYVTGSNSRFLSKDVITEFRGRGEEIHITPLSFAEFHSAHTELESYRALQEYLTYGGLPYVCTEPDEQKKIGYLQGLFEKTYLTDIKERYHIRGVEVMDELLNVVASCIGGLTNPSKIENTFRSVKGISLNQNTIKEYLEILEDSFLITRCVRYNIKGRKYIDTPQKYYFEDLGLRNARIGFRQVEETHLIENLIHNELRLRGYLVDVGVVPTRAKAADGAYRRSQLEVDFVCNRGSERVYVQSAYRLPTAEKRQQEMASLLKIDDSFRKVIITEDLIKRHMDENGVEWVNVYDFLRSETV</sequence>
<dbReference type="Pfam" id="PF13173">
    <property type="entry name" value="AAA_14"/>
    <property type="match status" value="1"/>
</dbReference>
<dbReference type="RefSeq" id="WP_096409452.1">
    <property type="nucleotide sequence ID" value="NZ_AP014598.1"/>
</dbReference>
<evidence type="ECO:0000259" key="1">
    <source>
        <dbReference type="Pfam" id="PF13173"/>
    </source>
</evidence>
<dbReference type="InterPro" id="IPR027417">
    <property type="entry name" value="P-loop_NTPase"/>
</dbReference>
<proteinExistence type="predicted"/>
<gene>
    <name evidence="3" type="ORF">PIOMA14_II_0414</name>
</gene>
<dbReference type="Proteomes" id="UP000217431">
    <property type="component" value="Chromosome II"/>
</dbReference>
<feature type="domain" description="AAA" evidence="1">
    <location>
        <begin position="21"/>
        <end position="150"/>
    </location>
</feature>